<evidence type="ECO:0000313" key="4">
    <source>
        <dbReference type="EMBL" id="CAA0409518.1"/>
    </source>
</evidence>
<dbReference type="InterPro" id="IPR015940">
    <property type="entry name" value="UBA"/>
</dbReference>
<evidence type="ECO:0000313" key="8">
    <source>
        <dbReference type="Proteomes" id="UP000078284"/>
    </source>
</evidence>
<dbReference type="OMA" id="IKPAYRI"/>
<accession>A0A178UJY0</accession>
<gene>
    <name evidence="3" type="ordered locus">At5g53330</name>
    <name evidence="6" type="ordered locus">AXX17_At5g52280</name>
    <name evidence="7" type="ORF">AN1_LOCUS25593</name>
    <name evidence="5" type="ORF">AT9943_LOCUS22056</name>
    <name evidence="4" type="ORF">C24_LOCUS25422</name>
</gene>
<dbReference type="GO" id="GO:0043130">
    <property type="term" value="F:ubiquitin binding"/>
    <property type="evidence" value="ECO:0007669"/>
    <property type="project" value="InterPro"/>
</dbReference>
<evidence type="ECO:0000313" key="3">
    <source>
        <dbReference type="Araport" id="AT5G53330"/>
    </source>
</evidence>
<dbReference type="EMBL" id="LUHQ01000005">
    <property type="protein sequence ID" value="OAO94128.1"/>
    <property type="molecule type" value="Genomic_DNA"/>
</dbReference>
<evidence type="ECO:0000313" key="6">
    <source>
        <dbReference type="EMBL" id="OAO94128.1"/>
    </source>
</evidence>
<dbReference type="OrthoDB" id="2018023at2759"/>
<dbReference type="SUPFAM" id="SSF46934">
    <property type="entry name" value="UBA-like"/>
    <property type="match status" value="1"/>
</dbReference>
<dbReference type="EMBL" id="LR881470">
    <property type="protein sequence ID" value="CAD5334770.1"/>
    <property type="molecule type" value="Genomic_DNA"/>
</dbReference>
<reference evidence="4 10" key="4">
    <citation type="submission" date="2019-12" db="EMBL/GenBank/DDBJ databases">
        <authorList>
            <person name="Jiao W.-B."/>
            <person name="Schneeberger K."/>
        </authorList>
    </citation>
    <scope>NUCLEOTIDE SEQUENCE [LARGE SCALE GENOMIC DNA]</scope>
    <source>
        <strain evidence="9">cv. An-1</strain>
        <strain evidence="10">cv. C24</strain>
    </source>
</reference>
<feature type="region of interest" description="Disordered" evidence="1">
    <location>
        <begin position="1"/>
        <end position="72"/>
    </location>
</feature>
<dbReference type="InterPro" id="IPR038870">
    <property type="entry name" value="UBAP1"/>
</dbReference>
<evidence type="ECO:0000313" key="7">
    <source>
        <dbReference type="EMBL" id="VYS70209.1"/>
    </source>
</evidence>
<evidence type="ECO:0000256" key="1">
    <source>
        <dbReference type="SAM" id="MobiDB-lite"/>
    </source>
</evidence>
<dbReference type="Proteomes" id="UP000434276">
    <property type="component" value="Unassembled WGS sequence"/>
</dbReference>
<dbReference type="GeneID" id="835414"/>
<dbReference type="InterPro" id="IPR009060">
    <property type="entry name" value="UBA-like_sf"/>
</dbReference>
<dbReference type="PANTHER" id="PTHR15960">
    <property type="entry name" value="LD44032P"/>
    <property type="match status" value="1"/>
</dbReference>
<dbReference type="InterPro" id="IPR042575">
    <property type="entry name" value="UBAP1_C"/>
</dbReference>
<protein>
    <submittedName>
        <fullName evidence="5">(thale cress) hypothetical protein</fullName>
    </submittedName>
</protein>
<reference evidence="5 11" key="5">
    <citation type="submission" date="2020-09" db="EMBL/GenBank/DDBJ databases">
        <authorList>
            <person name="Ashkenazy H."/>
        </authorList>
    </citation>
    <scope>NUCLEOTIDE SEQUENCE [LARGE SCALE GENOMIC DNA]</scope>
    <source>
        <strain evidence="11">cv. Cdm-0</strain>
    </source>
</reference>
<dbReference type="AlphaFoldDB" id="A0A178UJY0"/>
<dbReference type="KEGG" id="ath:AT5G53330"/>
<feature type="compositionally biased region" description="Polar residues" evidence="1">
    <location>
        <begin position="55"/>
        <end position="68"/>
    </location>
</feature>
<dbReference type="FunFam" id="1.20.120.1920:FF:000003">
    <property type="entry name" value="Ubiquitin-associated/translation elongation factor EF1B protein"/>
    <property type="match status" value="1"/>
</dbReference>
<dbReference type="Proteomes" id="UP000426265">
    <property type="component" value="Unassembled WGS sequence"/>
</dbReference>
<feature type="region of interest" description="Disordered" evidence="1">
    <location>
        <begin position="119"/>
        <end position="142"/>
    </location>
</feature>
<reference evidence="6" key="3">
    <citation type="submission" date="2016-03" db="EMBL/GenBank/DDBJ databases">
        <title>Full-length assembly of Arabidopsis thaliana Ler reveals the complement of translocations and inversions.</title>
        <authorList>
            <person name="Zapata L."/>
            <person name="Schneeberger K."/>
            <person name="Ossowski S."/>
        </authorList>
    </citation>
    <scope>NUCLEOTIDE SEQUENCE [LARGE SCALE GENOMIC DNA]</scope>
    <source>
        <tissue evidence="6">Leaf</tissue>
    </source>
</reference>
<dbReference type="Gene3D" id="1.20.120.1920">
    <property type="entry name" value="UBAP1 SOUBA domain"/>
    <property type="match status" value="1"/>
</dbReference>
<dbReference type="GO" id="GO:0000813">
    <property type="term" value="C:ESCRT I complex"/>
    <property type="evidence" value="ECO:0007669"/>
    <property type="project" value="InterPro"/>
</dbReference>
<organism evidence="6 8">
    <name type="scientific">Arabidopsis thaliana</name>
    <name type="common">Mouse-ear cress</name>
    <dbReference type="NCBI Taxonomy" id="3702"/>
    <lineage>
        <taxon>Eukaryota</taxon>
        <taxon>Viridiplantae</taxon>
        <taxon>Streptophyta</taxon>
        <taxon>Embryophyta</taxon>
        <taxon>Tracheophyta</taxon>
        <taxon>Spermatophyta</taxon>
        <taxon>Magnoliopsida</taxon>
        <taxon>eudicotyledons</taxon>
        <taxon>Gunneridae</taxon>
        <taxon>Pentapetalae</taxon>
        <taxon>rosids</taxon>
        <taxon>malvids</taxon>
        <taxon>Brassicales</taxon>
        <taxon>Brassicaceae</taxon>
        <taxon>Camelineae</taxon>
        <taxon>Arabidopsis</taxon>
    </lineage>
</organism>
<dbReference type="ExpressionAtlas" id="A0A178UJY0">
    <property type="expression patterns" value="baseline and differential"/>
</dbReference>
<evidence type="ECO:0000259" key="2">
    <source>
        <dbReference type="PROSITE" id="PS50030"/>
    </source>
</evidence>
<proteinExistence type="evidence at protein level"/>
<feature type="compositionally biased region" description="Pro residues" evidence="1">
    <location>
        <begin position="14"/>
        <end position="25"/>
    </location>
</feature>
<evidence type="ECO:0000313" key="11">
    <source>
        <dbReference type="Proteomes" id="UP000516314"/>
    </source>
</evidence>
<dbReference type="PROSITE" id="PS50030">
    <property type="entry name" value="UBA"/>
    <property type="match status" value="1"/>
</dbReference>
<evidence type="ECO:0007829" key="12">
    <source>
        <dbReference type="PubMed" id="19376835"/>
    </source>
</evidence>
<feature type="domain" description="UBA" evidence="2">
    <location>
        <begin position="177"/>
        <end position="219"/>
    </location>
</feature>
<reference evidence="12" key="1">
    <citation type="journal article" date="2009" name="Plant Physiol.">
        <title>Large-scale Arabidopsis phosphoproteome profiling reveals novel chloroplast kinase substrates and phosphorylation networks.</title>
        <authorList>
            <person name="Reiland S."/>
            <person name="Messerli G."/>
            <person name="Baerenfaller K."/>
            <person name="Gerrits B."/>
            <person name="Endler A."/>
            <person name="Grossmann J."/>
            <person name="Gruissem W."/>
            <person name="Baginsky S."/>
        </authorList>
    </citation>
    <scope>IDENTIFICATION BY MASS SPECTROMETRY [LARGE SCALE ANALYSIS]</scope>
</reference>
<dbReference type="EMBL" id="CACSHJ010000096">
    <property type="protein sequence ID" value="CAA0409518.1"/>
    <property type="molecule type" value="Genomic_DNA"/>
</dbReference>
<name>A0A178UJY0_ARATH</name>
<evidence type="ECO:0000313" key="9">
    <source>
        <dbReference type="Proteomes" id="UP000426265"/>
    </source>
</evidence>
<dbReference type="SMR" id="A0A178UJY0"/>
<dbReference type="Araport" id="AT5G53330"/>
<dbReference type="Proteomes" id="UP000078284">
    <property type="component" value="Chromosome 5"/>
</dbReference>
<dbReference type="Proteomes" id="UP000516314">
    <property type="component" value="Chromosome 5"/>
</dbReference>
<evidence type="ECO:0000313" key="10">
    <source>
        <dbReference type="Proteomes" id="UP000434276"/>
    </source>
</evidence>
<dbReference type="PANTHER" id="PTHR15960:SF5">
    <property type="entry name" value="LD44032P"/>
    <property type="match status" value="1"/>
</dbReference>
<sequence>MDYDYRNKSGGPSYPRPMYGPPSTSPSPSSNHPMYGYPKIGQQTGPGPQFFSPPERNSSFQHNTSPSSGIGIRVNLKPEYRITPPPQLLPRVGDIHRSSFQFDFGLERKVLAEAEKDNPDWSKFGSENPPAKFHEPSPSSVGQMQGVDHVVMKYTASGLNREAVNIAVANYGDNPTKVQEFANGFTAIREMGFPTNAVADALFMFENDTDKALAHLLHGSS</sequence>
<dbReference type="EMBL" id="CACRSJ010000110">
    <property type="protein sequence ID" value="VYS70209.1"/>
    <property type="molecule type" value="Genomic_DNA"/>
</dbReference>
<dbReference type="GO" id="GO:0043162">
    <property type="term" value="P:ubiquitin-dependent protein catabolic process via the multivesicular body sorting pathway"/>
    <property type="evidence" value="ECO:0007669"/>
    <property type="project" value="InterPro"/>
</dbReference>
<reference evidence="8" key="2">
    <citation type="journal article" date="2016" name="Proc. Natl. Acad. Sci. U.S.A.">
        <title>Chromosome-level assembly of Arabidopsis thaliana Ler reveals the extent of translocation and inversion polymorphisms.</title>
        <authorList>
            <person name="Zapata L."/>
            <person name="Ding J."/>
            <person name="Willing E.M."/>
            <person name="Hartwig B."/>
            <person name="Bezdan D."/>
            <person name="Jiao W.B."/>
            <person name="Patel V."/>
            <person name="Velikkakam James G."/>
            <person name="Koornneef M."/>
            <person name="Ossowski S."/>
            <person name="Schneeberger K."/>
        </authorList>
    </citation>
    <scope>NUCLEOTIDE SEQUENCE [LARGE SCALE GENOMIC DNA]</scope>
    <source>
        <strain evidence="8">cv. Landsberg erecta</strain>
    </source>
</reference>
<evidence type="ECO:0000313" key="5">
    <source>
        <dbReference type="EMBL" id="CAD5334770.1"/>
    </source>
</evidence>